<sequence>MEFARRKTIAWVAQNALKYKEAASIRVKTGSRESNHTFDVTGGERTSFSTSSLALGDFLRERTREGKVAAREEHKCRKFCSRQALESEALKCENSNSEQALKTAILKCDDLQDSLESGATKDEIAKIREEFDAARQSFQNIPAALHLMPKMDPCGIYANDNLRLDHIQVYGFDYDYTVAHYTESLQALIYDLAMEHIVKENRYPESCLQFQYDPDFPIRGLWYDKKHGCLLKLDFFHSIEHDGCYYGRRKMTEEEVEGIYGNRRISRDYASNLTALMDLFCFSEACLLSDIIQHFVDEKLDFDPCSVYEDVKHAIGHVHHSGLVHRKILAKPEKYLVKNAAVLHFLNRLKEKGKKLFLLTNSPFYFVDGGMRFMFEDFGLKGDSWQNLFDVVIALADKPNFYMSERPFRCYDKDRDILAFSKVDKFEPRKIYYHGCLNSFLEITKWKGTEVIYFGDHLFSDLRGPSKAGWRTAAIIRELEREIIIQNEDKYRFQQAKLHILQELLGKFHSNPRGDTDNALLDALEEERQKSRHAMKGMFNPRFGAAFLTDTGKESAFAYNIQRYADVYTSKIDNFLNLSSEAWLYTPYDVKIMPHHVKIPSSVLKTKSKEDS</sequence>
<accession>A0A0D6R9B8</accession>
<name>A0A0D6R9B8_ARACU</name>
<keyword evidence="4" id="KW-0460">Magnesium</keyword>
<dbReference type="AlphaFoldDB" id="A0A0D6R9B8"/>
<keyword evidence="2" id="KW-0479">Metal-binding</keyword>
<dbReference type="PANTHER" id="PTHR12103">
    <property type="entry name" value="5'-NUCLEOTIDASE DOMAIN-CONTAINING"/>
    <property type="match status" value="1"/>
</dbReference>
<dbReference type="InterPro" id="IPR008380">
    <property type="entry name" value="HAD-SF_hydro_IG_5-nucl"/>
</dbReference>
<proteinExistence type="inferred from homology"/>
<dbReference type="Gene3D" id="3.40.50.1000">
    <property type="entry name" value="HAD superfamily/HAD-like"/>
    <property type="match status" value="1"/>
</dbReference>
<dbReference type="InterPro" id="IPR023214">
    <property type="entry name" value="HAD_sf"/>
</dbReference>
<organism evidence="5">
    <name type="scientific">Araucaria cunninghamii</name>
    <name type="common">Hoop pine</name>
    <name type="synonym">Moreton Bay pine</name>
    <dbReference type="NCBI Taxonomy" id="56994"/>
    <lineage>
        <taxon>Eukaryota</taxon>
        <taxon>Viridiplantae</taxon>
        <taxon>Streptophyta</taxon>
        <taxon>Embryophyta</taxon>
        <taxon>Tracheophyta</taxon>
        <taxon>Spermatophyta</taxon>
        <taxon>Pinopsida</taxon>
        <taxon>Pinidae</taxon>
        <taxon>Conifers II</taxon>
        <taxon>Araucariales</taxon>
        <taxon>Araucariaceae</taxon>
        <taxon>Araucaria</taxon>
    </lineage>
</organism>
<evidence type="ECO:0000256" key="3">
    <source>
        <dbReference type="ARBA" id="ARBA00022801"/>
    </source>
</evidence>
<dbReference type="EMBL" id="GCKF01014806">
    <property type="protein sequence ID" value="JAG98963.1"/>
    <property type="molecule type" value="Transcribed_RNA"/>
</dbReference>
<evidence type="ECO:0000256" key="4">
    <source>
        <dbReference type="ARBA" id="ARBA00022842"/>
    </source>
</evidence>
<protein>
    <submittedName>
        <fullName evidence="5">Uncharacterized protein</fullName>
    </submittedName>
</protein>
<dbReference type="GO" id="GO:0046872">
    <property type="term" value="F:metal ion binding"/>
    <property type="evidence" value="ECO:0007669"/>
    <property type="project" value="UniProtKB-KW"/>
</dbReference>
<dbReference type="PANTHER" id="PTHR12103:SF12">
    <property type="entry name" value="FI20020P1"/>
    <property type="match status" value="1"/>
</dbReference>
<evidence type="ECO:0000256" key="2">
    <source>
        <dbReference type="ARBA" id="ARBA00022723"/>
    </source>
</evidence>
<comment type="similarity">
    <text evidence="1">Belongs to the 5'(3')-deoxyribonucleotidase family.</text>
</comment>
<dbReference type="NCBIfam" id="TIGR02244">
    <property type="entry name" value="HAD-IG-Ncltidse"/>
    <property type="match status" value="1"/>
</dbReference>
<reference evidence="5" key="1">
    <citation type="submission" date="2015-03" db="EMBL/GenBank/DDBJ databases">
        <title>A transcriptome of Araucaria cunninghamii, an australian fine timber species.</title>
        <authorList>
            <person name="Jing Yi C.J.Y."/>
            <person name="Yin San L.Y.S."/>
            <person name="Abdul Karim S.S."/>
            <person name="Wan Azmi N.N."/>
            <person name="Hercus R.R."/>
            <person name="Croft L.L."/>
        </authorList>
    </citation>
    <scope>NUCLEOTIDE SEQUENCE</scope>
    <source>
        <strain evidence="5">MI0301</strain>
        <tissue evidence="5">Leaf</tissue>
    </source>
</reference>
<dbReference type="FunFam" id="3.40.50.1000:FF:000126">
    <property type="entry name" value="Cytosolic purine 5-nucleotidase"/>
    <property type="match status" value="1"/>
</dbReference>
<dbReference type="InterPro" id="IPR036412">
    <property type="entry name" value="HAD-like_sf"/>
</dbReference>
<evidence type="ECO:0000256" key="1">
    <source>
        <dbReference type="ARBA" id="ARBA00009589"/>
    </source>
</evidence>
<keyword evidence="3" id="KW-0378">Hydrolase</keyword>
<dbReference type="GO" id="GO:0008253">
    <property type="term" value="F:5'-nucleotidase activity"/>
    <property type="evidence" value="ECO:0007669"/>
    <property type="project" value="TreeGrafter"/>
</dbReference>
<dbReference type="SUPFAM" id="SSF56784">
    <property type="entry name" value="HAD-like"/>
    <property type="match status" value="1"/>
</dbReference>
<dbReference type="Pfam" id="PF05761">
    <property type="entry name" value="5_nucleotid"/>
    <property type="match status" value="1"/>
</dbReference>
<evidence type="ECO:0000313" key="5">
    <source>
        <dbReference type="EMBL" id="JAG98963.1"/>
    </source>
</evidence>
<dbReference type="CDD" id="cd07522">
    <property type="entry name" value="HAD_cN-II"/>
    <property type="match status" value="1"/>
</dbReference>